<feature type="compositionally biased region" description="Basic and acidic residues" evidence="1">
    <location>
        <begin position="209"/>
        <end position="220"/>
    </location>
</feature>
<reference evidence="3 4" key="2">
    <citation type="submission" date="2024-05" db="EMBL/GenBank/DDBJ databases">
        <authorList>
            <person name="Chen Y."/>
            <person name="Shah S."/>
            <person name="Dougan E. K."/>
            <person name="Thang M."/>
            <person name="Chan C."/>
        </authorList>
    </citation>
    <scope>NUCLEOTIDE SEQUENCE [LARGE SCALE GENOMIC DNA]</scope>
</reference>
<name>A0A9P1GML2_9DINO</name>
<dbReference type="AlphaFoldDB" id="A0A9P1GML2"/>
<gene>
    <name evidence="2" type="ORF">C1SCF055_LOCUS42245</name>
</gene>
<feature type="region of interest" description="Disordered" evidence="1">
    <location>
        <begin position="209"/>
        <end position="228"/>
    </location>
</feature>
<evidence type="ECO:0000313" key="2">
    <source>
        <dbReference type="EMBL" id="CAI4017614.1"/>
    </source>
</evidence>
<feature type="compositionally biased region" description="Basic and acidic residues" evidence="1">
    <location>
        <begin position="258"/>
        <end position="271"/>
    </location>
</feature>
<dbReference type="EMBL" id="CAMXCT020006645">
    <property type="protein sequence ID" value="CAL1170989.1"/>
    <property type="molecule type" value="Genomic_DNA"/>
</dbReference>
<evidence type="ECO:0000313" key="3">
    <source>
        <dbReference type="EMBL" id="CAL4804926.1"/>
    </source>
</evidence>
<sequence length="383" mass="42498">MGRPVDQNVVAAYAAAFGARAQLKSVGFSFLCDITGRLFKSKRVALKDMNGNTEALKAVLTVSKGLGYYPATVFKEAILKHYVDSRLLPKGMQVQMDCIQKWSLKMGLTLRRMASGFRRNYRRAATSKLAGLRKLKEDLMDVIEFTPGSGTWDGEDGEDWEEWEEDCSDTETADSLGELVFPDETSHDPICTSVPDQKLMNLAQQFLEAKKVAKPPRDSKTAQPPKPASAALPAFVLESIKGLQGEVPKPFPISKQYKERTKKKGVDKEGDAEVTETEESPKCTEKTTLFSKGKPQKKKVAKKAKKAQVQESAGSSGYVPEVYSAKRSAFIQNLRNDGHSYQVAKTTWNFSSVKRELLSGVSVSELKRRRFLPKGASENPWAK</sequence>
<dbReference type="Proteomes" id="UP001152797">
    <property type="component" value="Unassembled WGS sequence"/>
</dbReference>
<feature type="region of interest" description="Disordered" evidence="1">
    <location>
        <begin position="258"/>
        <end position="311"/>
    </location>
</feature>
<dbReference type="EMBL" id="CAMXCT030006645">
    <property type="protein sequence ID" value="CAL4804926.1"/>
    <property type="molecule type" value="Genomic_DNA"/>
</dbReference>
<protein>
    <submittedName>
        <fullName evidence="2">Uncharacterized protein</fullName>
    </submittedName>
</protein>
<feature type="compositionally biased region" description="Basic residues" evidence="1">
    <location>
        <begin position="294"/>
        <end position="306"/>
    </location>
</feature>
<evidence type="ECO:0000256" key="1">
    <source>
        <dbReference type="SAM" id="MobiDB-lite"/>
    </source>
</evidence>
<dbReference type="EMBL" id="CAMXCT010006645">
    <property type="protein sequence ID" value="CAI4017614.1"/>
    <property type="molecule type" value="Genomic_DNA"/>
</dbReference>
<evidence type="ECO:0000313" key="4">
    <source>
        <dbReference type="Proteomes" id="UP001152797"/>
    </source>
</evidence>
<accession>A0A9P1GML2</accession>
<organism evidence="2">
    <name type="scientific">Cladocopium goreaui</name>
    <dbReference type="NCBI Taxonomy" id="2562237"/>
    <lineage>
        <taxon>Eukaryota</taxon>
        <taxon>Sar</taxon>
        <taxon>Alveolata</taxon>
        <taxon>Dinophyceae</taxon>
        <taxon>Suessiales</taxon>
        <taxon>Symbiodiniaceae</taxon>
        <taxon>Cladocopium</taxon>
    </lineage>
</organism>
<keyword evidence="4" id="KW-1185">Reference proteome</keyword>
<reference evidence="2" key="1">
    <citation type="submission" date="2022-10" db="EMBL/GenBank/DDBJ databases">
        <authorList>
            <person name="Chen Y."/>
            <person name="Dougan E. K."/>
            <person name="Chan C."/>
            <person name="Rhodes N."/>
            <person name="Thang M."/>
        </authorList>
    </citation>
    <scope>NUCLEOTIDE SEQUENCE</scope>
</reference>
<dbReference type="OrthoDB" id="442515at2759"/>
<proteinExistence type="predicted"/>
<comment type="caution">
    <text evidence="2">The sequence shown here is derived from an EMBL/GenBank/DDBJ whole genome shotgun (WGS) entry which is preliminary data.</text>
</comment>